<feature type="region of interest" description="Disordered" evidence="1">
    <location>
        <begin position="1"/>
        <end position="21"/>
    </location>
</feature>
<evidence type="ECO:0000313" key="2">
    <source>
        <dbReference type="EMBL" id="CAG6466686.1"/>
    </source>
</evidence>
<accession>A0A8D8B7K2</accession>
<evidence type="ECO:0000256" key="1">
    <source>
        <dbReference type="SAM" id="MobiDB-lite"/>
    </source>
</evidence>
<sequence length="174" mass="19521">MPEPSCWSRPDPEPSGPEDSTVEVRRLRIDCMLDESRNGTLLDVFGIEPPVGGERLMLELRRSWGPMLEWRLIGRPPPGVPPGDEAQDGAIRILGVMSVLSDSRRLGKALTTRRKLLSGDEGDPPNHQLPRAPEPLRVPVEFFRAMSSALDVLRWSMRKFGMLNCCTFMLSDEN</sequence>
<protein>
    <submittedName>
        <fullName evidence="2">(northern house mosquito) hypothetical protein</fullName>
    </submittedName>
</protein>
<proteinExistence type="predicted"/>
<reference evidence="2" key="1">
    <citation type="submission" date="2021-05" db="EMBL/GenBank/DDBJ databases">
        <authorList>
            <person name="Alioto T."/>
            <person name="Alioto T."/>
            <person name="Gomez Garrido J."/>
        </authorList>
    </citation>
    <scope>NUCLEOTIDE SEQUENCE</scope>
</reference>
<name>A0A8D8B7K2_CULPI</name>
<dbReference type="AlphaFoldDB" id="A0A8D8B7K2"/>
<dbReference type="EMBL" id="HBUE01056623">
    <property type="protein sequence ID" value="CAG6466686.1"/>
    <property type="molecule type" value="Transcribed_RNA"/>
</dbReference>
<organism evidence="2">
    <name type="scientific">Culex pipiens</name>
    <name type="common">House mosquito</name>
    <dbReference type="NCBI Taxonomy" id="7175"/>
    <lineage>
        <taxon>Eukaryota</taxon>
        <taxon>Metazoa</taxon>
        <taxon>Ecdysozoa</taxon>
        <taxon>Arthropoda</taxon>
        <taxon>Hexapoda</taxon>
        <taxon>Insecta</taxon>
        <taxon>Pterygota</taxon>
        <taxon>Neoptera</taxon>
        <taxon>Endopterygota</taxon>
        <taxon>Diptera</taxon>
        <taxon>Nematocera</taxon>
        <taxon>Culicoidea</taxon>
        <taxon>Culicidae</taxon>
        <taxon>Culicinae</taxon>
        <taxon>Culicini</taxon>
        <taxon>Culex</taxon>
        <taxon>Culex</taxon>
    </lineage>
</organism>